<name>A7TM08_VANPO</name>
<dbReference type="Pfam" id="PF01103">
    <property type="entry name" value="Omp85"/>
    <property type="match status" value="1"/>
</dbReference>
<dbReference type="HOGENOM" id="CLU_014798_3_1_1"/>
<evidence type="ECO:0000313" key="8">
    <source>
        <dbReference type="Proteomes" id="UP000000267"/>
    </source>
</evidence>
<comment type="similarity">
    <text evidence="2">Belongs to the SAM50/omp85 family.</text>
</comment>
<reference evidence="7 8" key="1">
    <citation type="journal article" date="2007" name="Proc. Natl. Acad. Sci. U.S.A.">
        <title>Independent sorting-out of thousands of duplicated gene pairs in two yeast species descended from a whole-genome duplication.</title>
        <authorList>
            <person name="Scannell D.R."/>
            <person name="Frank A.C."/>
            <person name="Conant G.C."/>
            <person name="Byrne K.P."/>
            <person name="Woolfit M."/>
            <person name="Wolfe K.H."/>
        </authorList>
    </citation>
    <scope>NUCLEOTIDE SEQUENCE [LARGE SCALE GENOMIC DNA]</scope>
    <source>
        <strain evidence="8">ATCC 22028 / DSM 70294 / BCRC 21397 / CBS 2163 / NBRC 10782 / NRRL Y-8283 / UCD 57-17</strain>
    </source>
</reference>
<evidence type="ECO:0000313" key="7">
    <source>
        <dbReference type="EMBL" id="EDO16745.1"/>
    </source>
</evidence>
<dbReference type="PANTHER" id="PTHR12815:SF18">
    <property type="entry name" value="SORTING AND ASSEMBLY MACHINERY COMPONENT 50 HOMOLOG"/>
    <property type="match status" value="1"/>
</dbReference>
<dbReference type="RefSeq" id="XP_001644603.1">
    <property type="nucleotide sequence ID" value="XM_001644553.1"/>
</dbReference>
<dbReference type="FunCoup" id="A7TM08">
    <property type="interactions" value="176"/>
</dbReference>
<evidence type="ECO:0000256" key="2">
    <source>
        <dbReference type="ARBA" id="ARBA00010913"/>
    </source>
</evidence>
<dbReference type="GO" id="GO:0032977">
    <property type="term" value="F:membrane insertase activity"/>
    <property type="evidence" value="ECO:0007669"/>
    <property type="project" value="EnsemblFungi"/>
</dbReference>
<dbReference type="InterPro" id="IPR000184">
    <property type="entry name" value="Bac_surfAg_D15"/>
</dbReference>
<dbReference type="GO" id="GO:0008320">
    <property type="term" value="F:protein transmembrane transporter activity"/>
    <property type="evidence" value="ECO:0007669"/>
    <property type="project" value="EnsemblFungi"/>
</dbReference>
<evidence type="ECO:0000256" key="1">
    <source>
        <dbReference type="ARBA" id="ARBA00004374"/>
    </source>
</evidence>
<keyword evidence="8" id="KW-1185">Reference proteome</keyword>
<dbReference type="InParanoid" id="A7TM08"/>
<feature type="domain" description="Bacterial surface antigen (D15)" evidence="6">
    <location>
        <begin position="165"/>
        <end position="477"/>
    </location>
</feature>
<evidence type="ECO:0000256" key="4">
    <source>
        <dbReference type="ARBA" id="ARBA00022692"/>
    </source>
</evidence>
<dbReference type="EMBL" id="DS480418">
    <property type="protein sequence ID" value="EDO16745.1"/>
    <property type="molecule type" value="Genomic_DNA"/>
</dbReference>
<accession>A7TM08</accession>
<dbReference type="GO" id="GO:0030150">
    <property type="term" value="P:protein import into mitochondrial matrix"/>
    <property type="evidence" value="ECO:0007669"/>
    <property type="project" value="EnsemblFungi"/>
</dbReference>
<dbReference type="GO" id="GO:0045040">
    <property type="term" value="P:protein insertion into mitochondrial outer membrane"/>
    <property type="evidence" value="ECO:0007669"/>
    <property type="project" value="EnsemblFungi"/>
</dbReference>
<keyword evidence="5" id="KW-0472">Membrane</keyword>
<dbReference type="AlphaFoldDB" id="A7TM08"/>
<dbReference type="PhylomeDB" id="A7TM08"/>
<evidence type="ECO:0000256" key="3">
    <source>
        <dbReference type="ARBA" id="ARBA00022452"/>
    </source>
</evidence>
<comment type="subcellular location">
    <subcellularLocation>
        <location evidence="1">Mitochondrion outer membrane</location>
        <topology evidence="1">Multi-pass membrane protein</topology>
    </subcellularLocation>
</comment>
<keyword evidence="3" id="KW-1134">Transmembrane beta strand</keyword>
<dbReference type="STRING" id="436907.A7TM08"/>
<dbReference type="OMA" id="KHPVARF"/>
<dbReference type="KEGG" id="vpo:Kpol_1003p51"/>
<evidence type="ECO:0000259" key="6">
    <source>
        <dbReference type="Pfam" id="PF01103"/>
    </source>
</evidence>
<keyword evidence="4" id="KW-0812">Transmembrane</keyword>
<dbReference type="PANTHER" id="PTHR12815">
    <property type="entry name" value="SORTING AND ASSEMBLY MACHINERY SAMM50 PROTEIN FAMILY MEMBER"/>
    <property type="match status" value="1"/>
</dbReference>
<dbReference type="GO" id="GO:0065003">
    <property type="term" value="P:protein-containing complex assembly"/>
    <property type="evidence" value="ECO:0007669"/>
    <property type="project" value="EnsemblFungi"/>
</dbReference>
<dbReference type="Proteomes" id="UP000000267">
    <property type="component" value="Unassembled WGS sequence"/>
</dbReference>
<protein>
    <recommendedName>
        <fullName evidence="6">Bacterial surface antigen (D15) domain-containing protein</fullName>
    </recommendedName>
</protein>
<dbReference type="Gene3D" id="2.40.160.50">
    <property type="entry name" value="membrane protein fhac: a member of the omp85/tpsb transporter family"/>
    <property type="match status" value="1"/>
</dbReference>
<sequence length="478" mass="53752">MSTSTVNNQSSLNEELHREQHKKYITDIFNQNAFTPIKLSSVLVDGGEQVRDDLLQKYVDSTLSRATNFKQLCNESDNLAKKLVQHGIVEDISQNFTTRGSVKYPLLKTRYPAQIYRNSDVPDAVSVVDIISHIKLIPLKKFMAKTGTNIGNGEGDGYLQFQFRNIFGGGEQLKLDITKGTATHSSYLLSYTQPVTPNWVSDSIAYKNSRQLGTSIDMIVTGLRSSVRGNFDDFEKLKQEFYLEGILRKTKLTASNCSDSLLFQAGSDAKLTIGHSISWDTRDVPVTPNKGNLLKISNELALNQYFKSQMEFSSSKSWYQDNFFTLMGTYKFGWITKIDDNDKPLHISDKFHLGGSNDVRGFQLMGLGPKQINDAIGGDMFSAYGISLFSKLPFKKFSDSNFRLHAFFNGGKLVNQNTNTFDRNLQSLFKENSLAIGTGIIFKHPVARFELNFTLPLTSYSTDHVRKGFQYGIGMSFL</sequence>
<dbReference type="eggNOG" id="KOG2602">
    <property type="taxonomic scope" value="Eukaryota"/>
</dbReference>
<dbReference type="OrthoDB" id="1724197at2759"/>
<gene>
    <name evidence="7" type="ORF">Kpol_1003p51</name>
</gene>
<organism evidence="8">
    <name type="scientific">Vanderwaltozyma polyspora (strain ATCC 22028 / DSM 70294 / BCRC 21397 / CBS 2163 / NBRC 10782 / NRRL Y-8283 / UCD 57-17)</name>
    <name type="common">Kluyveromyces polysporus</name>
    <dbReference type="NCBI Taxonomy" id="436907"/>
    <lineage>
        <taxon>Eukaryota</taxon>
        <taxon>Fungi</taxon>
        <taxon>Dikarya</taxon>
        <taxon>Ascomycota</taxon>
        <taxon>Saccharomycotina</taxon>
        <taxon>Saccharomycetes</taxon>
        <taxon>Saccharomycetales</taxon>
        <taxon>Saccharomycetaceae</taxon>
        <taxon>Vanderwaltozyma</taxon>
    </lineage>
</organism>
<proteinExistence type="inferred from homology"/>
<evidence type="ECO:0000256" key="5">
    <source>
        <dbReference type="ARBA" id="ARBA00023136"/>
    </source>
</evidence>
<dbReference type="InterPro" id="IPR039910">
    <property type="entry name" value="D15-like"/>
</dbReference>
<dbReference type="GeneID" id="5544912"/>
<dbReference type="GO" id="GO:0001401">
    <property type="term" value="C:SAM complex"/>
    <property type="evidence" value="ECO:0007669"/>
    <property type="project" value="EnsemblFungi"/>
</dbReference>